<feature type="region of interest" description="Disordered" evidence="1">
    <location>
        <begin position="205"/>
        <end position="232"/>
    </location>
</feature>
<keyword evidence="3" id="KW-1185">Reference proteome</keyword>
<organism evidence="2 3">
    <name type="scientific">Planomicrobium soli</name>
    <dbReference type="NCBI Taxonomy" id="1176648"/>
    <lineage>
        <taxon>Bacteria</taxon>
        <taxon>Bacillati</taxon>
        <taxon>Bacillota</taxon>
        <taxon>Bacilli</taxon>
        <taxon>Bacillales</taxon>
        <taxon>Caryophanaceae</taxon>
        <taxon>Planomicrobium</taxon>
    </lineage>
</organism>
<dbReference type="Proteomes" id="UP000242682">
    <property type="component" value="Unassembled WGS sequence"/>
</dbReference>
<dbReference type="OrthoDB" id="2081028at2"/>
<evidence type="ECO:0000313" key="2">
    <source>
        <dbReference type="EMBL" id="PSL41875.1"/>
    </source>
</evidence>
<dbReference type="AlphaFoldDB" id="A0A2P8H6K7"/>
<dbReference type="RefSeq" id="WP_106531681.1">
    <property type="nucleotide sequence ID" value="NZ_PYAT01000001.1"/>
</dbReference>
<proteinExistence type="predicted"/>
<accession>A0A2P8H6K7</accession>
<dbReference type="EMBL" id="PYAT01000001">
    <property type="protein sequence ID" value="PSL41875.1"/>
    <property type="molecule type" value="Genomic_DNA"/>
</dbReference>
<gene>
    <name evidence="2" type="ORF">B0H99_101121</name>
</gene>
<dbReference type="InterPro" id="IPR018770">
    <property type="entry name" value="ChloroindolylP_hydrolase"/>
</dbReference>
<protein>
    <submittedName>
        <fullName evidence="2">5-bromo-4-chloroindolyl phosphate hydrolysis protein</fullName>
    </submittedName>
</protein>
<evidence type="ECO:0000256" key="1">
    <source>
        <dbReference type="SAM" id="MobiDB-lite"/>
    </source>
</evidence>
<reference evidence="2 3" key="1">
    <citation type="submission" date="2018-03" db="EMBL/GenBank/DDBJ databases">
        <title>Genomic Encyclopedia of Type Strains, Phase III (KMG-III): the genomes of soil and plant-associated and newly described type strains.</title>
        <authorList>
            <person name="Whitman W."/>
        </authorList>
    </citation>
    <scope>NUCLEOTIDE SEQUENCE [LARGE SCALE GENOMIC DNA]</scope>
    <source>
        <strain evidence="2 3">CGMCC 1.12259</strain>
    </source>
</reference>
<dbReference type="Pfam" id="PF10112">
    <property type="entry name" value="Halogen_Hydrol"/>
    <property type="match status" value="1"/>
</dbReference>
<comment type="caution">
    <text evidence="2">The sequence shown here is derived from an EMBL/GenBank/DDBJ whole genome shotgun (WGS) entry which is preliminary data.</text>
</comment>
<evidence type="ECO:0000313" key="3">
    <source>
        <dbReference type="Proteomes" id="UP000242682"/>
    </source>
</evidence>
<feature type="compositionally biased region" description="Basic and acidic residues" evidence="1">
    <location>
        <begin position="221"/>
        <end position="232"/>
    </location>
</feature>
<sequence length="232" mass="26782">MKPFEKFIMRHGISLPIMTAVFPVLYLGAEIGMIASGAVAAGSYIASTSTIKQFQFSSDSKRFHMTRSEYKHVRIQIKEAKAKIKQLQGHYYRVRSISYYKQIREMVRLGQKIIANVQQNPRKFYLAEPFFYSHLDTALELTEKYTHLIGQPVKDKELKIALQDTRDTLTSMIDVMEKDLKKVLSTDVEQLRMELEYAQMTLDKQDHQLLGAPPQTDSEGDMDHDRKSINSK</sequence>
<name>A0A2P8H6K7_9BACL</name>